<evidence type="ECO:0000256" key="2">
    <source>
        <dbReference type="ARBA" id="ARBA00023008"/>
    </source>
</evidence>
<feature type="binding site" evidence="3">
    <location>
        <position position="85"/>
    </location>
    <ligand>
        <name>Cu cation</name>
        <dbReference type="ChEBI" id="CHEBI:23378"/>
    </ligand>
</feature>
<evidence type="ECO:0000256" key="3">
    <source>
        <dbReference type="PIRSR" id="PIRSR603782-1"/>
    </source>
</evidence>
<feature type="binding site" evidence="3">
    <location>
        <position position="178"/>
    </location>
    <ligand>
        <name>Cu cation</name>
        <dbReference type="ChEBI" id="CHEBI:23378"/>
    </ligand>
</feature>
<dbReference type="Proteomes" id="UP000219494">
    <property type="component" value="Unassembled WGS sequence"/>
</dbReference>
<reference evidence="6 7" key="1">
    <citation type="submission" date="2017-07" db="EMBL/GenBank/DDBJ databases">
        <authorList>
            <person name="Sun Z.S."/>
            <person name="Albrecht U."/>
            <person name="Echele G."/>
            <person name="Lee C.C."/>
        </authorList>
    </citation>
    <scope>NUCLEOTIDE SEQUENCE [LARGE SCALE GENOMIC DNA]</scope>
    <source>
        <strain evidence="6 7">CGMCC 1.12672</strain>
    </source>
</reference>
<keyword evidence="7" id="KW-1185">Reference proteome</keyword>
<evidence type="ECO:0000256" key="5">
    <source>
        <dbReference type="SAM" id="SignalP"/>
    </source>
</evidence>
<evidence type="ECO:0000256" key="4">
    <source>
        <dbReference type="PIRSR" id="PIRSR603782-2"/>
    </source>
</evidence>
<dbReference type="PROSITE" id="PS51257">
    <property type="entry name" value="PROKAR_LIPOPROTEIN"/>
    <property type="match status" value="1"/>
</dbReference>
<dbReference type="InterPro" id="IPR036249">
    <property type="entry name" value="Thioredoxin-like_sf"/>
</dbReference>
<dbReference type="GO" id="GO:0046872">
    <property type="term" value="F:metal ion binding"/>
    <property type="evidence" value="ECO:0007669"/>
    <property type="project" value="UniProtKB-KW"/>
</dbReference>
<keyword evidence="5" id="KW-0732">Signal</keyword>
<accession>A0A285QFR8</accession>
<organism evidence="6 7">
    <name type="scientific">Sphingomonas guangdongensis</name>
    <dbReference type="NCBI Taxonomy" id="1141890"/>
    <lineage>
        <taxon>Bacteria</taxon>
        <taxon>Pseudomonadati</taxon>
        <taxon>Pseudomonadota</taxon>
        <taxon>Alphaproteobacteria</taxon>
        <taxon>Sphingomonadales</taxon>
        <taxon>Sphingomonadaceae</taxon>
        <taxon>Sphingomonas</taxon>
    </lineage>
</organism>
<dbReference type="Gene3D" id="3.40.30.10">
    <property type="entry name" value="Glutaredoxin"/>
    <property type="match status" value="1"/>
</dbReference>
<dbReference type="CDD" id="cd02968">
    <property type="entry name" value="SCO"/>
    <property type="match status" value="1"/>
</dbReference>
<dbReference type="Pfam" id="PF02630">
    <property type="entry name" value="SCO1-SenC"/>
    <property type="match status" value="1"/>
</dbReference>
<evidence type="ECO:0000256" key="1">
    <source>
        <dbReference type="ARBA" id="ARBA00010996"/>
    </source>
</evidence>
<evidence type="ECO:0000313" key="6">
    <source>
        <dbReference type="EMBL" id="SOB80368.1"/>
    </source>
</evidence>
<keyword evidence="2 3" id="KW-0186">Copper</keyword>
<dbReference type="PANTHER" id="PTHR12151:SF25">
    <property type="entry name" value="LINALOOL DEHYDRATASE_ISOMERASE DOMAIN-CONTAINING PROTEIN"/>
    <property type="match status" value="1"/>
</dbReference>
<proteinExistence type="inferred from homology"/>
<keyword evidence="3" id="KW-0479">Metal-binding</keyword>
<dbReference type="PANTHER" id="PTHR12151">
    <property type="entry name" value="ELECTRON TRANSPORT PROTIN SCO1/SENC FAMILY MEMBER"/>
    <property type="match status" value="1"/>
</dbReference>
<dbReference type="InterPro" id="IPR003782">
    <property type="entry name" value="SCO1/SenC"/>
</dbReference>
<name>A0A285QFR8_9SPHN</name>
<feature type="binding site" evidence="3">
    <location>
        <position position="89"/>
    </location>
    <ligand>
        <name>Cu cation</name>
        <dbReference type="ChEBI" id="CHEBI:23378"/>
    </ligand>
</feature>
<sequence>MAVSLRGRAYQIMAGAAMNRVIPAGLLAALLLAGCGGQSAAPTQPPLAGARIGGPFTLINQDGRPTSERDFAGRYRIMYFGYTFCPDVCPTDVQTIGAGLKALEQRDAAKAAKAVPIFVSIDPERDTPVVVKEFVANFHPRMVGLTGPLAAITQVAKKYGVYFAKQKPGASGSYLMDHSRQAYLMSPDGQPMALLPTEAGPEKVADELERWIT</sequence>
<feature type="signal peptide" evidence="5">
    <location>
        <begin position="1"/>
        <end position="40"/>
    </location>
</feature>
<protein>
    <submittedName>
        <fullName evidence="6">Protein SCO1/2</fullName>
    </submittedName>
</protein>
<evidence type="ECO:0000313" key="7">
    <source>
        <dbReference type="Proteomes" id="UP000219494"/>
    </source>
</evidence>
<keyword evidence="4" id="KW-1015">Disulfide bond</keyword>
<feature type="disulfide bond" description="Redox-active" evidence="4">
    <location>
        <begin position="85"/>
        <end position="89"/>
    </location>
</feature>
<dbReference type="FunFam" id="3.40.30.10:FF:000013">
    <property type="entry name" value="Blast:Protein SCO1 homolog, mitochondrial"/>
    <property type="match status" value="1"/>
</dbReference>
<comment type="similarity">
    <text evidence="1">Belongs to the SCO1/2 family.</text>
</comment>
<gene>
    <name evidence="6" type="ORF">SAMN06297144_1026</name>
</gene>
<dbReference type="SUPFAM" id="SSF52833">
    <property type="entry name" value="Thioredoxin-like"/>
    <property type="match status" value="1"/>
</dbReference>
<dbReference type="EMBL" id="OBMI01000001">
    <property type="protein sequence ID" value="SOB80368.1"/>
    <property type="molecule type" value="Genomic_DNA"/>
</dbReference>
<feature type="chain" id="PRO_5011995700" evidence="5">
    <location>
        <begin position="41"/>
        <end position="213"/>
    </location>
</feature>
<dbReference type="AlphaFoldDB" id="A0A285QFR8"/>